<proteinExistence type="predicted"/>
<evidence type="ECO:0000313" key="2">
    <source>
        <dbReference type="Proteomes" id="UP001221757"/>
    </source>
</evidence>
<organism evidence="1 2">
    <name type="scientific">Mycena rosella</name>
    <name type="common">Pink bonnet</name>
    <name type="synonym">Agaricus rosellus</name>
    <dbReference type="NCBI Taxonomy" id="1033263"/>
    <lineage>
        <taxon>Eukaryota</taxon>
        <taxon>Fungi</taxon>
        <taxon>Dikarya</taxon>
        <taxon>Basidiomycota</taxon>
        <taxon>Agaricomycotina</taxon>
        <taxon>Agaricomycetes</taxon>
        <taxon>Agaricomycetidae</taxon>
        <taxon>Agaricales</taxon>
        <taxon>Marasmiineae</taxon>
        <taxon>Mycenaceae</taxon>
        <taxon>Mycena</taxon>
    </lineage>
</organism>
<dbReference type="EMBL" id="JARKIE010000059">
    <property type="protein sequence ID" value="KAJ7691371.1"/>
    <property type="molecule type" value="Genomic_DNA"/>
</dbReference>
<comment type="caution">
    <text evidence="1">The sequence shown here is derived from an EMBL/GenBank/DDBJ whole genome shotgun (WGS) entry which is preliminary data.</text>
</comment>
<sequence length="169" mass="19436">MEHAPRPIGDIRALYSEFTLEVAQPFPGELDVQKENPFLVYATTDTQHVIMDNGLGIDERQAALGLDTSLFVREDRYCIDTLEALFIVTDVNEDTFTILDNGWSMTAELPKELLSDREFDLPAWFELNAKEVQDKWFCPSVPDSEPEIILSDPDYDYLSDGTVIWRVWR</sequence>
<reference evidence="1" key="1">
    <citation type="submission" date="2023-03" db="EMBL/GenBank/DDBJ databases">
        <title>Massive genome expansion in bonnet fungi (Mycena s.s.) driven by repeated elements and novel gene families across ecological guilds.</title>
        <authorList>
            <consortium name="Lawrence Berkeley National Laboratory"/>
            <person name="Harder C.B."/>
            <person name="Miyauchi S."/>
            <person name="Viragh M."/>
            <person name="Kuo A."/>
            <person name="Thoen E."/>
            <person name="Andreopoulos B."/>
            <person name="Lu D."/>
            <person name="Skrede I."/>
            <person name="Drula E."/>
            <person name="Henrissat B."/>
            <person name="Morin E."/>
            <person name="Kohler A."/>
            <person name="Barry K."/>
            <person name="LaButti K."/>
            <person name="Morin E."/>
            <person name="Salamov A."/>
            <person name="Lipzen A."/>
            <person name="Mereny Z."/>
            <person name="Hegedus B."/>
            <person name="Baldrian P."/>
            <person name="Stursova M."/>
            <person name="Weitz H."/>
            <person name="Taylor A."/>
            <person name="Grigoriev I.V."/>
            <person name="Nagy L.G."/>
            <person name="Martin F."/>
            <person name="Kauserud H."/>
        </authorList>
    </citation>
    <scope>NUCLEOTIDE SEQUENCE</scope>
    <source>
        <strain evidence="1">CBHHK067</strain>
    </source>
</reference>
<evidence type="ECO:0000313" key="1">
    <source>
        <dbReference type="EMBL" id="KAJ7691371.1"/>
    </source>
</evidence>
<dbReference type="AlphaFoldDB" id="A0AAD7DK08"/>
<name>A0AAD7DK08_MYCRO</name>
<dbReference type="Proteomes" id="UP001221757">
    <property type="component" value="Unassembled WGS sequence"/>
</dbReference>
<gene>
    <name evidence="1" type="ORF">B0H17DRAFT_1133886</name>
</gene>
<protein>
    <submittedName>
        <fullName evidence="1">Uncharacterized protein</fullName>
    </submittedName>
</protein>
<accession>A0AAD7DK08</accession>
<keyword evidence="2" id="KW-1185">Reference proteome</keyword>